<evidence type="ECO:0000256" key="1">
    <source>
        <dbReference type="ARBA" id="ARBA00004141"/>
    </source>
</evidence>
<evidence type="ECO:0000256" key="5">
    <source>
        <dbReference type="SAM" id="MobiDB-lite"/>
    </source>
</evidence>
<keyword evidence="3 6" id="KW-1133">Transmembrane helix</keyword>
<feature type="chain" id="PRO_5035443298" evidence="7">
    <location>
        <begin position="16"/>
        <end position="871"/>
    </location>
</feature>
<sequence length="871" mass="96299">MCLFLFFRLLRVVTGERLDSPLRFSEQPFPLAPIMADRYIAMHGLNISHSPLSTSPTMSIDKLFPALLECFGIILCGYVAGRTDIIPPTQAKGLGNFVSRFALPALLFKNMVVLDFGDVIWSFLWSVLIAKVTVFVVVCSLTLMVAGPESRYSKAGLYSIFATQSNDFALGYPIVDALYRSTHPEYLQYIYLVAPVSLMLLNPIGFALCEIQRWRQSSDHNQSKLHIVSTVLLRVMKNPIVFMVLVGIGSHFLLDGKVPELLQQLVDGLANSFGGAALFYLGLSMVGQLRKLTRSTGVALILLITAKLLVMPLICKDMVEILDTANSSSANHSSLSNYAFLYGVFPTAPSVAIYAAQYNTELEVVTSGMVISTFLSAPIMYVSAWLLTIPWMEAMPLVAELQNVSFNISIISLLALVWTISVIFLSKKFTRLPHMFAMNLFVAQLMVCVSMIIWKFVVHRDNLLGQVLIFTLLYGCLYSTYLWTGLIAFSLALMKKNEKMKIRPAVFVLLGWGVPFLVVGGLLIAGERMDDTIDSAFFYGRGQIWSTTVVLVCSIALGSLSLLGLGRGTQEEQHYHALNQSSLSGTTDDLRPSGDQEEQHYHALDQSSTSGTTDDLRSQEEQSATEPTTPQGSFNRGRAVCVCVSVCLCVCLPSSLPLLPEDQPGERPLSQPGEWPLSQPMPDMIVGHLTDTAPTHTDQAGAPLREAPRARLAQEERQVARHALLCLLLIVALLANLSSCLWWLFNKDPGRLYLELQFFCAVANYGQGFISFGVFGLDEHLIILPFKKRLASLWGSAPVEEAPAAGQEEIRLTCTQFVRYHKDQCVQDVVHQRRCKGYWSDWPEAGSFTGRELVDWLVRAGVAGDRGSAVL</sequence>
<dbReference type="InterPro" id="IPR004776">
    <property type="entry name" value="Mem_transp_PIN-like"/>
</dbReference>
<dbReference type="GeneID" id="105912605"/>
<evidence type="ECO:0000313" key="9">
    <source>
        <dbReference type="RefSeq" id="XP_042558798.1"/>
    </source>
</evidence>
<keyword evidence="2 6" id="KW-0812">Transmembrane</keyword>
<feature type="transmembrane region" description="Helical" evidence="6">
    <location>
        <begin position="505"/>
        <end position="524"/>
    </location>
</feature>
<organism evidence="8 9">
    <name type="scientific">Clupea harengus</name>
    <name type="common">Atlantic herring</name>
    <dbReference type="NCBI Taxonomy" id="7950"/>
    <lineage>
        <taxon>Eukaryota</taxon>
        <taxon>Metazoa</taxon>
        <taxon>Chordata</taxon>
        <taxon>Craniata</taxon>
        <taxon>Vertebrata</taxon>
        <taxon>Euteleostomi</taxon>
        <taxon>Actinopterygii</taxon>
        <taxon>Neopterygii</taxon>
        <taxon>Teleostei</taxon>
        <taxon>Clupei</taxon>
        <taxon>Clupeiformes</taxon>
        <taxon>Clupeoidei</taxon>
        <taxon>Clupeidae</taxon>
        <taxon>Clupea</taxon>
    </lineage>
</organism>
<feature type="compositionally biased region" description="Basic and acidic residues" evidence="5">
    <location>
        <begin position="588"/>
        <end position="603"/>
    </location>
</feature>
<feature type="transmembrane region" description="Helical" evidence="6">
    <location>
        <begin position="231"/>
        <end position="253"/>
    </location>
</feature>
<feature type="transmembrane region" description="Helical" evidence="6">
    <location>
        <begin position="119"/>
        <end position="143"/>
    </location>
</feature>
<keyword evidence="7" id="KW-0732">Signal</keyword>
<keyword evidence="4 6" id="KW-0472">Membrane</keyword>
<feature type="compositionally biased region" description="Polar residues" evidence="5">
    <location>
        <begin position="621"/>
        <end position="631"/>
    </location>
</feature>
<proteinExistence type="predicted"/>
<dbReference type="CTD" id="100005567"/>
<dbReference type="GO" id="GO:0030514">
    <property type="term" value="P:negative regulation of BMP signaling pathway"/>
    <property type="evidence" value="ECO:0007669"/>
    <property type="project" value="TreeGrafter"/>
</dbReference>
<feature type="transmembrane region" description="Helical" evidence="6">
    <location>
        <begin position="298"/>
        <end position="319"/>
    </location>
</feature>
<dbReference type="Proteomes" id="UP000515152">
    <property type="component" value="Chromosome 21"/>
</dbReference>
<dbReference type="PANTHER" id="PTHR22829:SF5">
    <property type="entry name" value="INTEGRAL MEMBRANE PROTEIN GPR155"/>
    <property type="match status" value="1"/>
</dbReference>
<reference evidence="9" key="1">
    <citation type="submission" date="2025-08" db="UniProtKB">
        <authorList>
            <consortium name="RefSeq"/>
        </authorList>
    </citation>
    <scope>IDENTIFICATION</scope>
</reference>
<evidence type="ECO:0000256" key="6">
    <source>
        <dbReference type="SAM" id="Phobius"/>
    </source>
</evidence>
<dbReference type="GO" id="GO:0016020">
    <property type="term" value="C:membrane"/>
    <property type="evidence" value="ECO:0007669"/>
    <property type="project" value="UniProtKB-SubCell"/>
</dbReference>
<feature type="transmembrane region" description="Helical" evidence="6">
    <location>
        <begin position="155"/>
        <end position="174"/>
    </location>
</feature>
<dbReference type="PANTHER" id="PTHR22829">
    <property type="entry name" value="DEP DOMAIN PROTEIN"/>
    <property type="match status" value="1"/>
</dbReference>
<evidence type="ECO:0000256" key="7">
    <source>
        <dbReference type="SAM" id="SignalP"/>
    </source>
</evidence>
<evidence type="ECO:0000256" key="4">
    <source>
        <dbReference type="ARBA" id="ARBA00023136"/>
    </source>
</evidence>
<keyword evidence="8" id="KW-1185">Reference proteome</keyword>
<comment type="subcellular location">
    <subcellularLocation>
        <location evidence="1">Membrane</location>
        <topology evidence="1">Multi-pass membrane protein</topology>
    </subcellularLocation>
</comment>
<dbReference type="AlphaFoldDB" id="A0A8M1K986"/>
<accession>A0A8M1K986</accession>
<dbReference type="RefSeq" id="XP_042558798.1">
    <property type="nucleotide sequence ID" value="XM_042702864.1"/>
</dbReference>
<feature type="transmembrane region" description="Helical" evidence="6">
    <location>
        <begin position="265"/>
        <end position="286"/>
    </location>
</feature>
<feature type="compositionally biased region" description="Polar residues" evidence="5">
    <location>
        <begin position="578"/>
        <end position="587"/>
    </location>
</feature>
<feature type="transmembrane region" description="Helical" evidence="6">
    <location>
        <begin position="463"/>
        <end position="493"/>
    </location>
</feature>
<evidence type="ECO:0000313" key="8">
    <source>
        <dbReference type="Proteomes" id="UP000515152"/>
    </source>
</evidence>
<feature type="signal peptide" evidence="7">
    <location>
        <begin position="1"/>
        <end position="15"/>
    </location>
</feature>
<protein>
    <submittedName>
        <fullName evidence="9">Integral membrane protein GPR155</fullName>
    </submittedName>
</protein>
<evidence type="ECO:0000256" key="3">
    <source>
        <dbReference type="ARBA" id="ARBA00022989"/>
    </source>
</evidence>
<gene>
    <name evidence="9" type="primary">gpr155b</name>
</gene>
<feature type="transmembrane region" description="Helical" evidence="6">
    <location>
        <begin position="186"/>
        <end position="211"/>
    </location>
</feature>
<dbReference type="InterPro" id="IPR051832">
    <property type="entry name" value="mTOR-Rac_regulators"/>
</dbReference>
<feature type="transmembrane region" description="Helical" evidence="6">
    <location>
        <begin position="339"/>
        <end position="356"/>
    </location>
</feature>
<evidence type="ECO:0000256" key="2">
    <source>
        <dbReference type="ARBA" id="ARBA00022692"/>
    </source>
</evidence>
<feature type="region of interest" description="Disordered" evidence="5">
    <location>
        <begin position="578"/>
        <end position="631"/>
    </location>
</feature>
<dbReference type="GO" id="GO:0055085">
    <property type="term" value="P:transmembrane transport"/>
    <property type="evidence" value="ECO:0007669"/>
    <property type="project" value="InterPro"/>
</dbReference>
<feature type="transmembrane region" description="Helical" evidence="6">
    <location>
        <begin position="437"/>
        <end position="457"/>
    </location>
</feature>
<dbReference type="Pfam" id="PF03547">
    <property type="entry name" value="Mem_trans"/>
    <property type="match status" value="1"/>
</dbReference>
<feature type="transmembrane region" description="Helical" evidence="6">
    <location>
        <begin position="756"/>
        <end position="777"/>
    </location>
</feature>
<feature type="transmembrane region" description="Helical" evidence="6">
    <location>
        <begin position="368"/>
        <end position="392"/>
    </location>
</feature>
<feature type="transmembrane region" description="Helical" evidence="6">
    <location>
        <begin position="544"/>
        <end position="565"/>
    </location>
</feature>
<feature type="transmembrane region" description="Helical" evidence="6">
    <location>
        <begin position="723"/>
        <end position="744"/>
    </location>
</feature>
<name>A0A8M1K986_CLUHA</name>
<dbReference type="KEGG" id="char:105912605"/>
<dbReference type="OrthoDB" id="2133778at2759"/>
<feature type="transmembrane region" description="Helical" evidence="6">
    <location>
        <begin position="404"/>
        <end position="425"/>
    </location>
</feature>